<keyword evidence="2" id="KW-1185">Reference proteome</keyword>
<accession>A0AAV2EVA7</accession>
<organism evidence="1 2">
    <name type="scientific">Linum trigynum</name>
    <dbReference type="NCBI Taxonomy" id="586398"/>
    <lineage>
        <taxon>Eukaryota</taxon>
        <taxon>Viridiplantae</taxon>
        <taxon>Streptophyta</taxon>
        <taxon>Embryophyta</taxon>
        <taxon>Tracheophyta</taxon>
        <taxon>Spermatophyta</taxon>
        <taxon>Magnoliopsida</taxon>
        <taxon>eudicotyledons</taxon>
        <taxon>Gunneridae</taxon>
        <taxon>Pentapetalae</taxon>
        <taxon>rosids</taxon>
        <taxon>fabids</taxon>
        <taxon>Malpighiales</taxon>
        <taxon>Linaceae</taxon>
        <taxon>Linum</taxon>
    </lineage>
</organism>
<dbReference type="Proteomes" id="UP001497516">
    <property type="component" value="Chromosome 5"/>
</dbReference>
<protein>
    <submittedName>
        <fullName evidence="1">Uncharacterized protein</fullName>
    </submittedName>
</protein>
<name>A0AAV2EVA7_9ROSI</name>
<dbReference type="EMBL" id="OZ034818">
    <property type="protein sequence ID" value="CAL1389774.1"/>
    <property type="molecule type" value="Genomic_DNA"/>
</dbReference>
<evidence type="ECO:0000313" key="1">
    <source>
        <dbReference type="EMBL" id="CAL1389774.1"/>
    </source>
</evidence>
<evidence type="ECO:0000313" key="2">
    <source>
        <dbReference type="Proteomes" id="UP001497516"/>
    </source>
</evidence>
<gene>
    <name evidence="1" type="ORF">LTRI10_LOCUS30607</name>
</gene>
<proteinExistence type="predicted"/>
<dbReference type="AlphaFoldDB" id="A0AAV2EVA7"/>
<sequence>MTRFSSKSRSRVSGKTLMVGSDLKWVFYPLPIPDAVFQVEKLSPASVRKRRDLHHHEAHVQMLVPCSSTSSRVDS</sequence>
<reference evidence="1 2" key="1">
    <citation type="submission" date="2024-04" db="EMBL/GenBank/DDBJ databases">
        <authorList>
            <person name="Fracassetti M."/>
        </authorList>
    </citation>
    <scope>NUCLEOTIDE SEQUENCE [LARGE SCALE GENOMIC DNA]</scope>
</reference>